<name>A0AAU9MGR5_9ASTR</name>
<sequence length="303" mass="34434">MHPIHDQTFYLTMEHKRKLKKEFGIEAWSFVQKLGDAVFIPAGCAHQVRNLKSCIKVALDFVSPENVGECIQLTEDFRVLPQNHRAKEDKLAVKKIALHAMEAAVKDLENFVPKNSQYLEDSQDYLKPQCSENIGSFSNLNKGLIKDNLQSSQNTENGAKGEDVGLHIDHDTACERGDYSVHSNQETPDSGGSAIRSSSSRGTSNMEEGKGSLSSSSLNDLVAELRAIRVTRDSEVEVMKKRVEVMEKRLELKQKREERKLKKEERKTKNFYLMHLNTLFVKEHLSTEDEDIKRHFLAMLCGK</sequence>
<dbReference type="GO" id="GO:0031490">
    <property type="term" value="F:chromatin DNA binding"/>
    <property type="evidence" value="ECO:0007669"/>
    <property type="project" value="TreeGrafter"/>
</dbReference>
<dbReference type="GO" id="GO:0000118">
    <property type="term" value="C:histone deacetylase complex"/>
    <property type="evidence" value="ECO:0007669"/>
    <property type="project" value="TreeGrafter"/>
</dbReference>
<keyword evidence="3" id="KW-0479">Metal-binding</keyword>
<comment type="subcellular location">
    <subcellularLocation>
        <location evidence="1">Nucleus</location>
    </subcellularLocation>
</comment>
<dbReference type="AlphaFoldDB" id="A0AAU9MGR5"/>
<dbReference type="Pfam" id="PF02373">
    <property type="entry name" value="JmjC"/>
    <property type="match status" value="1"/>
</dbReference>
<evidence type="ECO:0000313" key="8">
    <source>
        <dbReference type="EMBL" id="CAH1427089.1"/>
    </source>
</evidence>
<organism evidence="8 9">
    <name type="scientific">Lactuca virosa</name>
    <dbReference type="NCBI Taxonomy" id="75947"/>
    <lineage>
        <taxon>Eukaryota</taxon>
        <taxon>Viridiplantae</taxon>
        <taxon>Streptophyta</taxon>
        <taxon>Embryophyta</taxon>
        <taxon>Tracheophyta</taxon>
        <taxon>Spermatophyta</taxon>
        <taxon>Magnoliopsida</taxon>
        <taxon>eudicotyledons</taxon>
        <taxon>Gunneridae</taxon>
        <taxon>Pentapetalae</taxon>
        <taxon>asterids</taxon>
        <taxon>campanulids</taxon>
        <taxon>Asterales</taxon>
        <taxon>Asteraceae</taxon>
        <taxon>Cichorioideae</taxon>
        <taxon>Cichorieae</taxon>
        <taxon>Lactucinae</taxon>
        <taxon>Lactuca</taxon>
    </lineage>
</organism>
<reference evidence="8 9" key="1">
    <citation type="submission" date="2022-01" db="EMBL/GenBank/DDBJ databases">
        <authorList>
            <person name="Xiong W."/>
            <person name="Schranz E."/>
        </authorList>
    </citation>
    <scope>NUCLEOTIDE SEQUENCE [LARGE SCALE GENOMIC DNA]</scope>
</reference>
<feature type="compositionally biased region" description="Low complexity" evidence="6">
    <location>
        <begin position="190"/>
        <end position="204"/>
    </location>
</feature>
<dbReference type="GO" id="GO:0046872">
    <property type="term" value="F:metal ion binding"/>
    <property type="evidence" value="ECO:0007669"/>
    <property type="project" value="UniProtKB-KW"/>
</dbReference>
<dbReference type="Proteomes" id="UP001157418">
    <property type="component" value="Unassembled WGS sequence"/>
</dbReference>
<dbReference type="PROSITE" id="PS51184">
    <property type="entry name" value="JMJC"/>
    <property type="match status" value="1"/>
</dbReference>
<dbReference type="GO" id="GO:0000785">
    <property type="term" value="C:chromatin"/>
    <property type="evidence" value="ECO:0007669"/>
    <property type="project" value="TreeGrafter"/>
</dbReference>
<dbReference type="InterPro" id="IPR003347">
    <property type="entry name" value="JmjC_dom"/>
</dbReference>
<evidence type="ECO:0000256" key="1">
    <source>
        <dbReference type="ARBA" id="ARBA00004123"/>
    </source>
</evidence>
<feature type="domain" description="JmjC" evidence="7">
    <location>
        <begin position="1"/>
        <end position="78"/>
    </location>
</feature>
<evidence type="ECO:0000256" key="6">
    <source>
        <dbReference type="SAM" id="MobiDB-lite"/>
    </source>
</evidence>
<accession>A0AAU9MGR5</accession>
<dbReference type="GO" id="GO:0003712">
    <property type="term" value="F:transcription coregulator activity"/>
    <property type="evidence" value="ECO:0007669"/>
    <property type="project" value="TreeGrafter"/>
</dbReference>
<keyword evidence="5" id="KW-0175">Coiled coil</keyword>
<evidence type="ECO:0000256" key="3">
    <source>
        <dbReference type="ARBA" id="ARBA00022723"/>
    </source>
</evidence>
<dbReference type="GO" id="GO:0006357">
    <property type="term" value="P:regulation of transcription by RNA polymerase II"/>
    <property type="evidence" value="ECO:0007669"/>
    <property type="project" value="TreeGrafter"/>
</dbReference>
<dbReference type="SUPFAM" id="SSF51197">
    <property type="entry name" value="Clavaminate synthase-like"/>
    <property type="match status" value="1"/>
</dbReference>
<feature type="region of interest" description="Disordered" evidence="6">
    <location>
        <begin position="179"/>
        <end position="216"/>
    </location>
</feature>
<keyword evidence="9" id="KW-1185">Reference proteome</keyword>
<keyword evidence="4" id="KW-0539">Nucleus</keyword>
<dbReference type="PANTHER" id="PTHR12549:SF11">
    <property type="entry name" value="LYSINE-SPECIFIC DEMETHYLASE JMJ25"/>
    <property type="match status" value="1"/>
</dbReference>
<gene>
    <name evidence="8" type="ORF">LVIROSA_LOCUS14126</name>
</gene>
<evidence type="ECO:0000256" key="4">
    <source>
        <dbReference type="ARBA" id="ARBA00023242"/>
    </source>
</evidence>
<protein>
    <recommendedName>
        <fullName evidence="7">JmjC domain-containing protein</fullName>
    </recommendedName>
</protein>
<dbReference type="EMBL" id="CAKMRJ010002223">
    <property type="protein sequence ID" value="CAH1427089.1"/>
    <property type="molecule type" value="Genomic_DNA"/>
</dbReference>
<comment type="similarity">
    <text evidence="2">Belongs to the JARID1 histone demethylase family.</text>
</comment>
<evidence type="ECO:0000259" key="7">
    <source>
        <dbReference type="PROSITE" id="PS51184"/>
    </source>
</evidence>
<proteinExistence type="inferred from homology"/>
<feature type="coiled-coil region" evidence="5">
    <location>
        <begin position="236"/>
        <end position="267"/>
    </location>
</feature>
<dbReference type="PANTHER" id="PTHR12549">
    <property type="entry name" value="JMJC DOMAIN-CONTAINING HISTONE DEMETHYLATION PROTEIN"/>
    <property type="match status" value="1"/>
</dbReference>
<evidence type="ECO:0000256" key="2">
    <source>
        <dbReference type="ARBA" id="ARBA00006801"/>
    </source>
</evidence>
<evidence type="ECO:0000313" key="9">
    <source>
        <dbReference type="Proteomes" id="UP001157418"/>
    </source>
</evidence>
<dbReference type="InterPro" id="IPR045109">
    <property type="entry name" value="LSDs-like"/>
</dbReference>
<dbReference type="Gene3D" id="2.60.120.650">
    <property type="entry name" value="Cupin"/>
    <property type="match status" value="1"/>
</dbReference>
<evidence type="ECO:0000256" key="5">
    <source>
        <dbReference type="SAM" id="Coils"/>
    </source>
</evidence>
<comment type="caution">
    <text evidence="8">The sequence shown here is derived from an EMBL/GenBank/DDBJ whole genome shotgun (WGS) entry which is preliminary data.</text>
</comment>
<dbReference type="GO" id="GO:0032454">
    <property type="term" value="F:histone H3K9 demethylase activity"/>
    <property type="evidence" value="ECO:0007669"/>
    <property type="project" value="InterPro"/>
</dbReference>